<reference evidence="1 3" key="2">
    <citation type="journal article" date="2014" name="BMC Genomics">
        <title>An improved genome release (version Mt4.0) for the model legume Medicago truncatula.</title>
        <authorList>
            <person name="Tang H."/>
            <person name="Krishnakumar V."/>
            <person name="Bidwell S."/>
            <person name="Rosen B."/>
            <person name="Chan A."/>
            <person name="Zhou S."/>
            <person name="Gentzbittel L."/>
            <person name="Childs K.L."/>
            <person name="Yandell M."/>
            <person name="Gundlach H."/>
            <person name="Mayer K.F."/>
            <person name="Schwartz D.C."/>
            <person name="Town C.D."/>
        </authorList>
    </citation>
    <scope>GENOME REANNOTATION</scope>
    <source>
        <strain evidence="1">A17</strain>
        <strain evidence="2 3">cv. Jemalong A17</strain>
    </source>
</reference>
<dbReference type="HOGENOM" id="CLU_1512786_0_0_1"/>
<dbReference type="EMBL" id="CM001222">
    <property type="protein sequence ID" value="KEH25862.1"/>
    <property type="molecule type" value="Genomic_DNA"/>
</dbReference>
<dbReference type="STRING" id="3880.A0A072U899"/>
<evidence type="ECO:0000313" key="1">
    <source>
        <dbReference type="EMBL" id="KEH25862.1"/>
    </source>
</evidence>
<evidence type="ECO:0000313" key="2">
    <source>
        <dbReference type="EnsemblPlants" id="KEH25862"/>
    </source>
</evidence>
<name>A0A072U899_MEDTR</name>
<sequence length="178" mass="20444">MKYGKNIWRKKLKLLREIRHGVWSGEKIHAKTKAVTYSRSKKDHEVSQMKHRHSLDKLCRRVSVRVVSVSVSVLHYDYDVLYPKINDEGKKIIGYCDSDSCGDNVERRSKMGNMFKIFNSPFSRSSKKQTVVALSTCEVEYISPCNIGVGEQIELLVENKYAINVARDPIAHGRSKQI</sequence>
<dbReference type="PANTHER" id="PTHR11439">
    <property type="entry name" value="GAG-POL-RELATED RETROTRANSPOSON"/>
    <property type="match status" value="1"/>
</dbReference>
<proteinExistence type="predicted"/>
<dbReference type="PANTHER" id="PTHR11439:SF515">
    <property type="entry name" value="GAG-POL POLYPROTEIN"/>
    <property type="match status" value="1"/>
</dbReference>
<reference evidence="2" key="3">
    <citation type="submission" date="2015-04" db="UniProtKB">
        <authorList>
            <consortium name="EnsemblPlants"/>
        </authorList>
    </citation>
    <scope>IDENTIFICATION</scope>
    <source>
        <strain evidence="2">cv. Jemalong A17</strain>
    </source>
</reference>
<gene>
    <name evidence="1" type="ordered locus">MTR_6g035385</name>
</gene>
<dbReference type="CDD" id="cd09272">
    <property type="entry name" value="RNase_HI_RT_Ty1"/>
    <property type="match status" value="1"/>
</dbReference>
<dbReference type="EnsemblPlants" id="KEH25862">
    <property type="protein sequence ID" value="KEH25862"/>
    <property type="gene ID" value="MTR_6g035385"/>
</dbReference>
<protein>
    <submittedName>
        <fullName evidence="1 2">Uncharacterized protein</fullName>
    </submittedName>
</protein>
<accession>A0A072U899</accession>
<dbReference type="AlphaFoldDB" id="A0A072U899"/>
<organism evidence="1 3">
    <name type="scientific">Medicago truncatula</name>
    <name type="common">Barrel medic</name>
    <name type="synonym">Medicago tribuloides</name>
    <dbReference type="NCBI Taxonomy" id="3880"/>
    <lineage>
        <taxon>Eukaryota</taxon>
        <taxon>Viridiplantae</taxon>
        <taxon>Streptophyta</taxon>
        <taxon>Embryophyta</taxon>
        <taxon>Tracheophyta</taxon>
        <taxon>Spermatophyta</taxon>
        <taxon>Magnoliopsida</taxon>
        <taxon>eudicotyledons</taxon>
        <taxon>Gunneridae</taxon>
        <taxon>Pentapetalae</taxon>
        <taxon>rosids</taxon>
        <taxon>fabids</taxon>
        <taxon>Fabales</taxon>
        <taxon>Fabaceae</taxon>
        <taxon>Papilionoideae</taxon>
        <taxon>50 kb inversion clade</taxon>
        <taxon>NPAAA clade</taxon>
        <taxon>Hologalegina</taxon>
        <taxon>IRL clade</taxon>
        <taxon>Trifolieae</taxon>
        <taxon>Medicago</taxon>
    </lineage>
</organism>
<evidence type="ECO:0000313" key="3">
    <source>
        <dbReference type="Proteomes" id="UP000002051"/>
    </source>
</evidence>
<dbReference type="Proteomes" id="UP000002051">
    <property type="component" value="Chromosome 6"/>
</dbReference>
<keyword evidence="3" id="KW-1185">Reference proteome</keyword>
<reference evidence="1 3" key="1">
    <citation type="journal article" date="2011" name="Nature">
        <title>The Medicago genome provides insight into the evolution of rhizobial symbioses.</title>
        <authorList>
            <person name="Young N.D."/>
            <person name="Debelle F."/>
            <person name="Oldroyd G.E."/>
            <person name="Geurts R."/>
            <person name="Cannon S.B."/>
            <person name="Udvardi M.K."/>
            <person name="Benedito V.A."/>
            <person name="Mayer K.F."/>
            <person name="Gouzy J."/>
            <person name="Schoof H."/>
            <person name="Van de Peer Y."/>
            <person name="Proost S."/>
            <person name="Cook D.R."/>
            <person name="Meyers B.C."/>
            <person name="Spannagl M."/>
            <person name="Cheung F."/>
            <person name="De Mita S."/>
            <person name="Krishnakumar V."/>
            <person name="Gundlach H."/>
            <person name="Zhou S."/>
            <person name="Mudge J."/>
            <person name="Bharti A.K."/>
            <person name="Murray J.D."/>
            <person name="Naoumkina M.A."/>
            <person name="Rosen B."/>
            <person name="Silverstein K.A."/>
            <person name="Tang H."/>
            <person name="Rombauts S."/>
            <person name="Zhao P.X."/>
            <person name="Zhou P."/>
            <person name="Barbe V."/>
            <person name="Bardou P."/>
            <person name="Bechner M."/>
            <person name="Bellec A."/>
            <person name="Berger A."/>
            <person name="Berges H."/>
            <person name="Bidwell S."/>
            <person name="Bisseling T."/>
            <person name="Choisne N."/>
            <person name="Couloux A."/>
            <person name="Denny R."/>
            <person name="Deshpande S."/>
            <person name="Dai X."/>
            <person name="Doyle J.J."/>
            <person name="Dudez A.M."/>
            <person name="Farmer A.D."/>
            <person name="Fouteau S."/>
            <person name="Franken C."/>
            <person name="Gibelin C."/>
            <person name="Gish J."/>
            <person name="Goldstein S."/>
            <person name="Gonzalez A.J."/>
            <person name="Green P.J."/>
            <person name="Hallab A."/>
            <person name="Hartog M."/>
            <person name="Hua A."/>
            <person name="Humphray S.J."/>
            <person name="Jeong D.H."/>
            <person name="Jing Y."/>
            <person name="Jocker A."/>
            <person name="Kenton S.M."/>
            <person name="Kim D.J."/>
            <person name="Klee K."/>
            <person name="Lai H."/>
            <person name="Lang C."/>
            <person name="Lin S."/>
            <person name="Macmil S.L."/>
            <person name="Magdelenat G."/>
            <person name="Matthews L."/>
            <person name="McCorrison J."/>
            <person name="Monaghan E.L."/>
            <person name="Mun J.H."/>
            <person name="Najar F.Z."/>
            <person name="Nicholson C."/>
            <person name="Noirot C."/>
            <person name="O'Bleness M."/>
            <person name="Paule C.R."/>
            <person name="Poulain J."/>
            <person name="Prion F."/>
            <person name="Qin B."/>
            <person name="Qu C."/>
            <person name="Retzel E.F."/>
            <person name="Riddle C."/>
            <person name="Sallet E."/>
            <person name="Samain S."/>
            <person name="Samson N."/>
            <person name="Sanders I."/>
            <person name="Saurat O."/>
            <person name="Scarpelli C."/>
            <person name="Schiex T."/>
            <person name="Segurens B."/>
            <person name="Severin A.J."/>
            <person name="Sherrier D.J."/>
            <person name="Shi R."/>
            <person name="Sims S."/>
            <person name="Singer S.R."/>
            <person name="Sinharoy S."/>
            <person name="Sterck L."/>
            <person name="Viollet A."/>
            <person name="Wang B.B."/>
            <person name="Wang K."/>
            <person name="Wang M."/>
            <person name="Wang X."/>
            <person name="Warfsmann J."/>
            <person name="Weissenbach J."/>
            <person name="White D.D."/>
            <person name="White J.D."/>
            <person name="Wiley G.B."/>
            <person name="Wincker P."/>
            <person name="Xing Y."/>
            <person name="Yang L."/>
            <person name="Yao Z."/>
            <person name="Ying F."/>
            <person name="Zhai J."/>
            <person name="Zhou L."/>
            <person name="Zuber A."/>
            <person name="Denarie J."/>
            <person name="Dixon R.A."/>
            <person name="May G.D."/>
            <person name="Schwartz D.C."/>
            <person name="Rogers J."/>
            <person name="Quetier F."/>
            <person name="Town C.D."/>
            <person name="Roe B.A."/>
        </authorList>
    </citation>
    <scope>NUCLEOTIDE SEQUENCE [LARGE SCALE GENOMIC DNA]</scope>
    <source>
        <strain evidence="1">A17</strain>
        <strain evidence="2 3">cv. Jemalong A17</strain>
    </source>
</reference>